<dbReference type="GO" id="GO:0006313">
    <property type="term" value="P:DNA transposition"/>
    <property type="evidence" value="ECO:0007669"/>
    <property type="project" value="InterPro"/>
</dbReference>
<dbReference type="Proteomes" id="UP001179952">
    <property type="component" value="Unassembled WGS sequence"/>
</dbReference>
<proteinExistence type="predicted"/>
<evidence type="ECO:0000256" key="1">
    <source>
        <dbReference type="ARBA" id="ARBA00022578"/>
    </source>
</evidence>
<gene>
    <name evidence="5" type="ORF">QJS04_geneDACA002547</name>
</gene>
<dbReference type="PANTHER" id="PTHR31973:SF188">
    <property type="entry name" value="POLYPROTEIN, PUTATIVE-RELATED"/>
    <property type="match status" value="1"/>
</dbReference>
<dbReference type="Pfam" id="PF10551">
    <property type="entry name" value="MULE"/>
    <property type="match status" value="1"/>
</dbReference>
<dbReference type="PANTHER" id="PTHR31973">
    <property type="entry name" value="POLYPROTEIN, PUTATIVE-RELATED"/>
    <property type="match status" value="1"/>
</dbReference>
<dbReference type="EMBL" id="JAUJYN010000007">
    <property type="protein sequence ID" value="KAK1266592.1"/>
    <property type="molecule type" value="Genomic_DNA"/>
</dbReference>
<name>A0AAV9AR10_ACOGR</name>
<dbReference type="PROSITE" id="PS01007">
    <property type="entry name" value="TRANSPOSASE_MUTATOR"/>
    <property type="match status" value="1"/>
</dbReference>
<keyword evidence="3" id="KW-0233">DNA recombination</keyword>
<accession>A0AAV9AR10</accession>
<sequence>MHGKPAEAHRLIPELRKEMLKANPQSIIEYQLDVDNSFMRFFVCLSACRIGFLRGCRPFIGLDGCHLKGVYKGIMLNATSVDADSCLFPVAYAVVETESGDTWRWFLDMLHEAIGDVGGLALTSDKDKGLQLVIPVVFPGVEHRTCVRHLNSNLKKKISGGIV</sequence>
<feature type="domain" description="MULE transposase" evidence="4">
    <location>
        <begin position="60"/>
        <end position="153"/>
    </location>
</feature>
<dbReference type="AlphaFoldDB" id="A0AAV9AR10"/>
<dbReference type="InterPro" id="IPR018289">
    <property type="entry name" value="MULE_transposase_dom"/>
</dbReference>
<keyword evidence="2" id="KW-0238">DNA-binding</keyword>
<evidence type="ECO:0000313" key="5">
    <source>
        <dbReference type="EMBL" id="KAK1266592.1"/>
    </source>
</evidence>
<evidence type="ECO:0000256" key="3">
    <source>
        <dbReference type="ARBA" id="ARBA00023172"/>
    </source>
</evidence>
<evidence type="ECO:0000256" key="2">
    <source>
        <dbReference type="ARBA" id="ARBA00023125"/>
    </source>
</evidence>
<evidence type="ECO:0000313" key="6">
    <source>
        <dbReference type="Proteomes" id="UP001179952"/>
    </source>
</evidence>
<protein>
    <recommendedName>
        <fullName evidence="4">MULE transposase domain-containing protein</fullName>
    </recommendedName>
</protein>
<dbReference type="GO" id="GO:0003677">
    <property type="term" value="F:DNA binding"/>
    <property type="evidence" value="ECO:0007669"/>
    <property type="project" value="UniProtKB-KW"/>
</dbReference>
<keyword evidence="6" id="KW-1185">Reference proteome</keyword>
<comment type="caution">
    <text evidence="5">The sequence shown here is derived from an EMBL/GenBank/DDBJ whole genome shotgun (WGS) entry which is preliminary data.</text>
</comment>
<evidence type="ECO:0000259" key="4">
    <source>
        <dbReference type="Pfam" id="PF10551"/>
    </source>
</evidence>
<reference evidence="5" key="1">
    <citation type="journal article" date="2023" name="Nat. Commun.">
        <title>Diploid and tetraploid genomes of Acorus and the evolution of monocots.</title>
        <authorList>
            <person name="Ma L."/>
            <person name="Liu K.W."/>
            <person name="Li Z."/>
            <person name="Hsiao Y.Y."/>
            <person name="Qi Y."/>
            <person name="Fu T."/>
            <person name="Tang G.D."/>
            <person name="Zhang D."/>
            <person name="Sun W.H."/>
            <person name="Liu D.K."/>
            <person name="Li Y."/>
            <person name="Chen G.Z."/>
            <person name="Liu X.D."/>
            <person name="Liao X.Y."/>
            <person name="Jiang Y.T."/>
            <person name="Yu X."/>
            <person name="Hao Y."/>
            <person name="Huang J."/>
            <person name="Zhao X.W."/>
            <person name="Ke S."/>
            <person name="Chen Y.Y."/>
            <person name="Wu W.L."/>
            <person name="Hsu J.L."/>
            <person name="Lin Y.F."/>
            <person name="Huang M.D."/>
            <person name="Li C.Y."/>
            <person name="Huang L."/>
            <person name="Wang Z.W."/>
            <person name="Zhao X."/>
            <person name="Zhong W.Y."/>
            <person name="Peng D.H."/>
            <person name="Ahmad S."/>
            <person name="Lan S."/>
            <person name="Zhang J.S."/>
            <person name="Tsai W.C."/>
            <person name="Van de Peer Y."/>
            <person name="Liu Z.J."/>
        </authorList>
    </citation>
    <scope>NUCLEOTIDE SEQUENCE</scope>
    <source>
        <strain evidence="5">SCP</strain>
    </source>
</reference>
<keyword evidence="1" id="KW-0815">Transposition</keyword>
<reference evidence="5" key="2">
    <citation type="submission" date="2023-06" db="EMBL/GenBank/DDBJ databases">
        <authorList>
            <person name="Ma L."/>
            <person name="Liu K.-W."/>
            <person name="Li Z."/>
            <person name="Hsiao Y.-Y."/>
            <person name="Qi Y."/>
            <person name="Fu T."/>
            <person name="Tang G."/>
            <person name="Zhang D."/>
            <person name="Sun W.-H."/>
            <person name="Liu D.-K."/>
            <person name="Li Y."/>
            <person name="Chen G.-Z."/>
            <person name="Liu X.-D."/>
            <person name="Liao X.-Y."/>
            <person name="Jiang Y.-T."/>
            <person name="Yu X."/>
            <person name="Hao Y."/>
            <person name="Huang J."/>
            <person name="Zhao X.-W."/>
            <person name="Ke S."/>
            <person name="Chen Y.-Y."/>
            <person name="Wu W.-L."/>
            <person name="Hsu J.-L."/>
            <person name="Lin Y.-F."/>
            <person name="Huang M.-D."/>
            <person name="Li C.-Y."/>
            <person name="Huang L."/>
            <person name="Wang Z.-W."/>
            <person name="Zhao X."/>
            <person name="Zhong W.-Y."/>
            <person name="Peng D.-H."/>
            <person name="Ahmad S."/>
            <person name="Lan S."/>
            <person name="Zhang J.-S."/>
            <person name="Tsai W.-C."/>
            <person name="Van De Peer Y."/>
            <person name="Liu Z.-J."/>
        </authorList>
    </citation>
    <scope>NUCLEOTIDE SEQUENCE</scope>
    <source>
        <strain evidence="5">SCP</strain>
        <tissue evidence="5">Leaves</tissue>
    </source>
</reference>
<dbReference type="InterPro" id="IPR001207">
    <property type="entry name" value="Transposase_mutator"/>
</dbReference>
<organism evidence="5 6">
    <name type="scientific">Acorus gramineus</name>
    <name type="common">Dwarf sweet flag</name>
    <dbReference type="NCBI Taxonomy" id="55184"/>
    <lineage>
        <taxon>Eukaryota</taxon>
        <taxon>Viridiplantae</taxon>
        <taxon>Streptophyta</taxon>
        <taxon>Embryophyta</taxon>
        <taxon>Tracheophyta</taxon>
        <taxon>Spermatophyta</taxon>
        <taxon>Magnoliopsida</taxon>
        <taxon>Liliopsida</taxon>
        <taxon>Acoraceae</taxon>
        <taxon>Acorus</taxon>
    </lineage>
</organism>
<dbReference type="GO" id="GO:0004803">
    <property type="term" value="F:transposase activity"/>
    <property type="evidence" value="ECO:0007669"/>
    <property type="project" value="InterPro"/>
</dbReference>